<dbReference type="Proteomes" id="UP001162030">
    <property type="component" value="Chromosome"/>
</dbReference>
<comment type="similarity">
    <text evidence="3 6">Belongs to the NifD/NifK/NifE/NifN family.</text>
</comment>
<dbReference type="CDD" id="cd01966">
    <property type="entry name" value="Nitrogenase_NifN_1"/>
    <property type="match status" value="1"/>
</dbReference>
<dbReference type="InterPro" id="IPR000318">
    <property type="entry name" value="Nase_comp1_CS"/>
</dbReference>
<proteinExistence type="inferred from homology"/>
<evidence type="ECO:0000256" key="6">
    <source>
        <dbReference type="RuleBase" id="RU004021"/>
    </source>
</evidence>
<evidence type="ECO:0000256" key="7">
    <source>
        <dbReference type="SAM" id="MobiDB-lite"/>
    </source>
</evidence>
<keyword evidence="5 6" id="KW-0535">Nitrogen fixation</keyword>
<gene>
    <name evidence="9" type="primary">nifN</name>
    <name evidence="9" type="ORF">MSZNOR_4730</name>
</gene>
<dbReference type="PROSITE" id="PS00699">
    <property type="entry name" value="NITROGENASE_1_1"/>
    <property type="match status" value="1"/>
</dbReference>
<evidence type="ECO:0000313" key="9">
    <source>
        <dbReference type="EMBL" id="CAI8964273.1"/>
    </source>
</evidence>
<dbReference type="PANTHER" id="PTHR33712:SF7">
    <property type="entry name" value="LIGHT-INDEPENDENT PROTOCHLOROPHYLLIDE REDUCTASE SUBUNIT B"/>
    <property type="match status" value="1"/>
</dbReference>
<dbReference type="InterPro" id="IPR050152">
    <property type="entry name" value="ChlB/BchB/BchZ"/>
</dbReference>
<dbReference type="InterPro" id="IPR005975">
    <property type="entry name" value="Nase_Mo-Fe_CF"/>
</dbReference>
<dbReference type="Gene3D" id="6.10.250.1090">
    <property type="match status" value="1"/>
</dbReference>
<dbReference type="EMBL" id="OX458333">
    <property type="protein sequence ID" value="CAI8964273.1"/>
    <property type="molecule type" value="Genomic_DNA"/>
</dbReference>
<accession>A0ABM9I8W2</accession>
<feature type="compositionally biased region" description="Basic and acidic residues" evidence="7">
    <location>
        <begin position="441"/>
        <end position="458"/>
    </location>
</feature>
<dbReference type="NCBIfam" id="TIGR01285">
    <property type="entry name" value="nifN"/>
    <property type="match status" value="1"/>
</dbReference>
<reference evidence="9 10" key="1">
    <citation type="submission" date="2023-03" db="EMBL/GenBank/DDBJ databases">
        <authorList>
            <person name="Pearce D."/>
        </authorList>
    </citation>
    <scope>NUCLEOTIDE SEQUENCE [LARGE SCALE GENOMIC DNA]</scope>
    <source>
        <strain evidence="9">Msz</strain>
    </source>
</reference>
<sequence>MATVITPKKSCTVNPLKMSQPIGSALAFMGIKNCMPLFHGSQGCTSFGLVLFVRHFKEAIPLQTTAMSEVATVLGGFENVEQAIITIANRQKPSIIGISSTGVTETKGDDVDAFIKLIREKHPELDHITLVYVSTPDFKDAFQDGWAKTVTKLVEQLVEPVPAGAARLPNRVNLLPGAHVTPGDIDELRDVFEAFGLEVLVLPDLSGSLDGHIPEDFTPTTLGGISLEEIASLGRSVHTIAVGEQMRAAAEALEAKTGVPYTLFDRLTGLEPNDRLISLCARISKRPVPTKIRRQRGQLVDAMLDAHFYFGGKKIAIGAEPDLLWTLSEWARELGAETAAAVTTTASPLLERIATEEILIGDLEDLEARAGGCDLLMTHSHGRQMAERLKIPFYRIGIPMFDRLGAAHQTIVGYRGTRNLTFEIANMFIANGHEPTPETWYRPEEPAEKPTAHPDDGVARCSASSCTSTYTPGPVLRAPCPQGARDGFSATSQETEHAGAAAVAAH</sequence>
<evidence type="ECO:0000256" key="2">
    <source>
        <dbReference type="ARBA" id="ARBA00005155"/>
    </source>
</evidence>
<evidence type="ECO:0000256" key="5">
    <source>
        <dbReference type="ARBA" id="ARBA00023231"/>
    </source>
</evidence>
<dbReference type="Gene3D" id="3.40.50.1980">
    <property type="entry name" value="Nitrogenase molybdenum iron protein domain"/>
    <property type="match status" value="3"/>
</dbReference>
<evidence type="ECO:0000259" key="8">
    <source>
        <dbReference type="Pfam" id="PF00148"/>
    </source>
</evidence>
<comment type="function">
    <text evidence="1">This protein may play a role in the biosynthesis of the prosthetic group of nitrogenase (FeMo cofactor).</text>
</comment>
<dbReference type="SUPFAM" id="SSF53807">
    <property type="entry name" value="Helical backbone' metal receptor"/>
    <property type="match status" value="1"/>
</dbReference>
<feature type="region of interest" description="Disordered" evidence="7">
    <location>
        <begin position="435"/>
        <end position="506"/>
    </location>
</feature>
<dbReference type="Pfam" id="PF00148">
    <property type="entry name" value="Oxidored_nitro"/>
    <property type="match status" value="1"/>
</dbReference>
<feature type="domain" description="Nitrogenase/oxidoreductase component 1" evidence="8">
    <location>
        <begin position="19"/>
        <end position="428"/>
    </location>
</feature>
<comment type="pathway">
    <text evidence="2">Cofactor biosynthesis; Fe-Mo cofactor biosynthesis.</text>
</comment>
<evidence type="ECO:0000256" key="3">
    <source>
        <dbReference type="ARBA" id="ARBA00011002"/>
    </source>
</evidence>
<evidence type="ECO:0000313" key="10">
    <source>
        <dbReference type="Proteomes" id="UP001162030"/>
    </source>
</evidence>
<evidence type="ECO:0000256" key="1">
    <source>
        <dbReference type="ARBA" id="ARBA00003171"/>
    </source>
</evidence>
<dbReference type="InterPro" id="IPR000510">
    <property type="entry name" value="Nase/OxRdtase_comp1"/>
</dbReference>
<name>A0ABM9I8W2_9GAMM</name>
<evidence type="ECO:0000256" key="4">
    <source>
        <dbReference type="ARBA" id="ARBA00013282"/>
    </source>
</evidence>
<protein>
    <recommendedName>
        <fullName evidence="4">Nitrogenase iron-molybdenum cofactor biosynthesis protein NifN</fullName>
    </recommendedName>
</protein>
<keyword evidence="10" id="KW-1185">Reference proteome</keyword>
<organism evidence="9 10">
    <name type="scientific">Methylocaldum szegediense</name>
    <dbReference type="NCBI Taxonomy" id="73780"/>
    <lineage>
        <taxon>Bacteria</taxon>
        <taxon>Pseudomonadati</taxon>
        <taxon>Pseudomonadota</taxon>
        <taxon>Gammaproteobacteria</taxon>
        <taxon>Methylococcales</taxon>
        <taxon>Methylococcaceae</taxon>
        <taxon>Methylocaldum</taxon>
    </lineage>
</organism>
<feature type="compositionally biased region" description="Polar residues" evidence="7">
    <location>
        <begin position="462"/>
        <end position="471"/>
    </location>
</feature>
<dbReference type="PANTHER" id="PTHR33712">
    <property type="entry name" value="LIGHT-INDEPENDENT PROTOCHLOROPHYLLIDE REDUCTASE SUBUNIT B"/>
    <property type="match status" value="1"/>
</dbReference>
<dbReference type="RefSeq" id="WP_084161828.1">
    <property type="nucleotide sequence ID" value="NZ_OX458333.1"/>
</dbReference>